<evidence type="ECO:0000256" key="1">
    <source>
        <dbReference type="ARBA" id="ARBA00010515"/>
    </source>
</evidence>
<organism evidence="6 7">
    <name type="scientific">Rhodofomes roseus</name>
    <dbReference type="NCBI Taxonomy" id="34475"/>
    <lineage>
        <taxon>Eukaryota</taxon>
        <taxon>Fungi</taxon>
        <taxon>Dikarya</taxon>
        <taxon>Basidiomycota</taxon>
        <taxon>Agaricomycotina</taxon>
        <taxon>Agaricomycetes</taxon>
        <taxon>Polyporales</taxon>
        <taxon>Rhodofomes</taxon>
    </lineage>
</organism>
<evidence type="ECO:0000259" key="5">
    <source>
        <dbReference type="Pfam" id="PF07859"/>
    </source>
</evidence>
<dbReference type="InterPro" id="IPR050300">
    <property type="entry name" value="GDXG_lipolytic_enzyme"/>
</dbReference>
<feature type="region of interest" description="Disordered" evidence="4">
    <location>
        <begin position="362"/>
        <end position="390"/>
    </location>
</feature>
<feature type="active site" evidence="3">
    <location>
        <position position="269"/>
    </location>
</feature>
<feature type="region of interest" description="Disordered" evidence="4">
    <location>
        <begin position="557"/>
        <end position="683"/>
    </location>
</feature>
<feature type="compositionally biased region" description="Low complexity" evidence="4">
    <location>
        <begin position="580"/>
        <end position="601"/>
    </location>
</feature>
<feature type="compositionally biased region" description="Basic residues" evidence="4">
    <location>
        <begin position="147"/>
        <end position="160"/>
    </location>
</feature>
<dbReference type="Proteomes" id="UP000814176">
    <property type="component" value="Unassembled WGS sequence"/>
</dbReference>
<feature type="compositionally biased region" description="Basic and acidic residues" evidence="4">
    <location>
        <begin position="871"/>
        <end position="902"/>
    </location>
</feature>
<name>A0ABQ8K9W9_9APHY</name>
<keyword evidence="7" id="KW-1185">Reference proteome</keyword>
<comment type="caution">
    <text evidence="6">The sequence shown here is derived from an EMBL/GenBank/DDBJ whole genome shotgun (WGS) entry which is preliminary data.</text>
</comment>
<reference evidence="6 7" key="1">
    <citation type="journal article" date="2021" name="Environ. Microbiol.">
        <title>Gene family expansions and transcriptome signatures uncover fungal adaptations to wood decay.</title>
        <authorList>
            <person name="Hage H."/>
            <person name="Miyauchi S."/>
            <person name="Viragh M."/>
            <person name="Drula E."/>
            <person name="Min B."/>
            <person name="Chaduli D."/>
            <person name="Navarro D."/>
            <person name="Favel A."/>
            <person name="Norest M."/>
            <person name="Lesage-Meessen L."/>
            <person name="Balint B."/>
            <person name="Merenyi Z."/>
            <person name="de Eugenio L."/>
            <person name="Morin E."/>
            <person name="Martinez A.T."/>
            <person name="Baldrian P."/>
            <person name="Stursova M."/>
            <person name="Martinez M.J."/>
            <person name="Novotny C."/>
            <person name="Magnuson J.K."/>
            <person name="Spatafora J.W."/>
            <person name="Maurice S."/>
            <person name="Pangilinan J."/>
            <person name="Andreopoulos W."/>
            <person name="LaButti K."/>
            <person name="Hundley H."/>
            <person name="Na H."/>
            <person name="Kuo A."/>
            <person name="Barry K."/>
            <person name="Lipzen A."/>
            <person name="Henrissat B."/>
            <person name="Riley R."/>
            <person name="Ahrendt S."/>
            <person name="Nagy L.G."/>
            <person name="Grigoriev I.V."/>
            <person name="Martin F."/>
            <person name="Rosso M.N."/>
        </authorList>
    </citation>
    <scope>NUCLEOTIDE SEQUENCE [LARGE SCALE GENOMIC DNA]</scope>
    <source>
        <strain evidence="6 7">CIRM-BRFM 1785</strain>
    </source>
</reference>
<evidence type="ECO:0000313" key="6">
    <source>
        <dbReference type="EMBL" id="KAH9834059.1"/>
    </source>
</evidence>
<feature type="region of interest" description="Disordered" evidence="4">
    <location>
        <begin position="777"/>
        <end position="798"/>
    </location>
</feature>
<comment type="similarity">
    <text evidence="1">Belongs to the 'GDXG' lipolytic enzyme family.</text>
</comment>
<evidence type="ECO:0000256" key="4">
    <source>
        <dbReference type="SAM" id="MobiDB-lite"/>
    </source>
</evidence>
<dbReference type="Gene3D" id="3.40.50.1820">
    <property type="entry name" value="alpha/beta hydrolase"/>
    <property type="match status" value="1"/>
</dbReference>
<dbReference type="RefSeq" id="XP_047776715.1">
    <property type="nucleotide sequence ID" value="XM_047916668.1"/>
</dbReference>
<gene>
    <name evidence="6" type="ORF">C8Q71DRAFT_158134</name>
</gene>
<sequence>MPLNSLLGQAGLRLGPLLLETLVKHYFERIVDERGDGVTDLSRQELLYDQAFHVIKTFLDAASKHTVEELQEFSNTRTPSPPWTHVVRLLVPISCCDDAATYLIKALGGEEVTKRVAGGTKWWQVRGVRGVDAEWITMKKDWQEAKKRSKAQRKGTRSRSRPPVSGEAHADEDKPATYEPEMDKMRCILYAHGGGYYFGSIDQERYSLERYARKIGGRVFAINYRLAPQYPFPCAIQDFLAAYLFLIRPPPEASHSPVDPAHIVVAGDSAGGGLTLALLQVIRDSGLPPPAGAVLISPWCDLTHSFPSVHLNTATDVLPQYGLSFHRPSILWPPPPNELTAEVQNSIRTRVREVVHLGHSAVPVMSTPSSPSSPSPSDAPPARPSHEFRTSSGETIHLGSTADLPRPPPSTAVREQTITLQTEKGEVLKIDQQVQLYGPNYLLRHPLVSAVTGYLGGLPPLFIIASEKEVIRDEIVYLAHKAAYPERFKIKDEVRELYPILEGIESRYGPTKVHLQVWDDAAHTLPTLFSFTTPAKYCYRAIATFCKHATGMLPPPSQMLSPNDVPLTASPTSSPPSSPLSPGFNLPLSSSGFAASQSSSSTIHGHTYPGTSDGTTSVSGRGSSRTRSGRRAVSTFFHRHTSHLFPDHGKDGTDSDVAGPRFGHDASSSAEGVRRAGEPSVYDDGMDTMIRERVSTNGVIRPLEPEPELPALQMPEELVGEVTELIMRRYYAGREEFERRFAKVYKAVEKERRRNLSRHAHDAMQHMAQLQMALTPEGSAHTEKQEKQGKKKSTLHTPKGIHEGLISAGSWPWAWALDVDEAPPPSSIVARRDTEEARRLMRIADQAFLMDEHTMSGNHLWNVIVEFLTKSPDKHGRGRDSKSVEKGEGEKDAAREEPDTRPSRFSRFLAKRRGRSKSAEKAS</sequence>
<evidence type="ECO:0000313" key="7">
    <source>
        <dbReference type="Proteomes" id="UP000814176"/>
    </source>
</evidence>
<dbReference type="PROSITE" id="PS01174">
    <property type="entry name" value="LIPASE_GDXG_SER"/>
    <property type="match status" value="1"/>
</dbReference>
<feature type="region of interest" description="Disordered" evidence="4">
    <location>
        <begin position="143"/>
        <end position="176"/>
    </location>
</feature>
<dbReference type="SUPFAM" id="SSF53474">
    <property type="entry name" value="alpha/beta-Hydrolases"/>
    <property type="match status" value="1"/>
</dbReference>
<evidence type="ECO:0000256" key="3">
    <source>
        <dbReference type="PROSITE-ProRule" id="PRU10038"/>
    </source>
</evidence>
<dbReference type="PANTHER" id="PTHR48081">
    <property type="entry name" value="AB HYDROLASE SUPERFAMILY PROTEIN C4A8.06C"/>
    <property type="match status" value="1"/>
</dbReference>
<dbReference type="InterPro" id="IPR033140">
    <property type="entry name" value="Lipase_GDXG_put_SER_AS"/>
</dbReference>
<dbReference type="Pfam" id="PF07859">
    <property type="entry name" value="Abhydrolase_3"/>
    <property type="match status" value="1"/>
</dbReference>
<dbReference type="EMBL" id="JADCUA010000016">
    <property type="protein sequence ID" value="KAH9834059.1"/>
    <property type="molecule type" value="Genomic_DNA"/>
</dbReference>
<dbReference type="PANTHER" id="PTHR48081:SF5">
    <property type="entry name" value="ALPHA_BETA HYDROLASE FOLD-3 DOMAIN-CONTAINING PROTEIN"/>
    <property type="match status" value="1"/>
</dbReference>
<feature type="compositionally biased region" description="Pro residues" evidence="4">
    <location>
        <begin position="371"/>
        <end position="383"/>
    </location>
</feature>
<feature type="compositionally biased region" description="Low complexity" evidence="4">
    <location>
        <begin position="610"/>
        <end position="635"/>
    </location>
</feature>
<feature type="domain" description="Alpha/beta hydrolase fold-3" evidence="5">
    <location>
        <begin position="188"/>
        <end position="312"/>
    </location>
</feature>
<feature type="region of interest" description="Disordered" evidence="4">
    <location>
        <begin position="871"/>
        <end position="923"/>
    </location>
</feature>
<proteinExistence type="inferred from homology"/>
<protein>
    <submittedName>
        <fullName evidence="6">Lipase/ esterase</fullName>
    </submittedName>
</protein>
<evidence type="ECO:0000256" key="2">
    <source>
        <dbReference type="ARBA" id="ARBA00022801"/>
    </source>
</evidence>
<dbReference type="InterPro" id="IPR029058">
    <property type="entry name" value="AB_hydrolase_fold"/>
</dbReference>
<dbReference type="GeneID" id="71997400"/>
<accession>A0ABQ8K9W9</accession>
<keyword evidence="2" id="KW-0378">Hydrolase</keyword>
<dbReference type="InterPro" id="IPR013094">
    <property type="entry name" value="AB_hydrolase_3"/>
</dbReference>